<evidence type="ECO:0000256" key="4">
    <source>
        <dbReference type="PROSITE-ProRule" id="PRU00339"/>
    </source>
</evidence>
<evidence type="ECO:0000313" key="6">
    <source>
        <dbReference type="EMBL" id="CAD8161216.1"/>
    </source>
</evidence>
<feature type="coiled-coil region" evidence="5">
    <location>
        <begin position="251"/>
        <end position="300"/>
    </location>
</feature>
<dbReference type="GO" id="GO:0005778">
    <property type="term" value="C:peroxisomal membrane"/>
    <property type="evidence" value="ECO:0007669"/>
    <property type="project" value="TreeGrafter"/>
</dbReference>
<evidence type="ECO:0000256" key="3">
    <source>
        <dbReference type="ARBA" id="ARBA00022803"/>
    </source>
</evidence>
<dbReference type="OrthoDB" id="448245at2759"/>
<feature type="repeat" description="TPR" evidence="4">
    <location>
        <begin position="498"/>
        <end position="531"/>
    </location>
</feature>
<dbReference type="Pfam" id="PF14559">
    <property type="entry name" value="TPR_19"/>
    <property type="match status" value="1"/>
</dbReference>
<keyword evidence="1" id="KW-0963">Cytoplasm</keyword>
<dbReference type="Pfam" id="PF13432">
    <property type="entry name" value="TPR_16"/>
    <property type="match status" value="1"/>
</dbReference>
<feature type="repeat" description="TPR" evidence="4">
    <location>
        <begin position="386"/>
        <end position="419"/>
    </location>
</feature>
<dbReference type="EMBL" id="CAJJDO010000036">
    <property type="protein sequence ID" value="CAD8161216.1"/>
    <property type="molecule type" value="Genomic_DNA"/>
</dbReference>
<dbReference type="GO" id="GO:0005829">
    <property type="term" value="C:cytosol"/>
    <property type="evidence" value="ECO:0007669"/>
    <property type="project" value="TreeGrafter"/>
</dbReference>
<evidence type="ECO:0000256" key="5">
    <source>
        <dbReference type="SAM" id="Coils"/>
    </source>
</evidence>
<dbReference type="Proteomes" id="UP000689195">
    <property type="component" value="Unassembled WGS sequence"/>
</dbReference>
<sequence>MYINGGEQKYRFDLISKALVTHNDSNKLFNIQLIMAFRNIYTGGACTADGTQQMSQNPFKQFMDRMLFGQTQQQQIQQQINVQQDPIVQQKLQERQRLLESMNQQWDVMAKQYDQANMEQRQMMEKMFVEEQRKYEQAMIQQQMMMDFQWQQAEIQYQADQMAQEYLFQEAYENAEDLQAQSEKSQKFADDLVQALEKDPDPRFQQSKFLRFMKDIQNGNLKLVGNELLTQKGDKVEQSALDRIQTLEEGWDQATKNVEQKQSDLTEVEEKFSKMWDEKLQKYESELQNEDQFQKNLEDTYQKILKEMDTGTDFDKMFSDAWQAASDLQEFELYKDSNDTYRFQENNKYLQMDFPLQAALNLVHQGQNTEAILALEAHIQKNPTDSNAWRILGRLHQENDQDQRAVAAFLNALKQNPNELDTLSALGISCTNILDEVKAMSFLKQWLIRNPNYKVAVDDSIVPDNTNIYDYTLDQIKCMNARMIQVFEAAHQQGPNDVELLNGLAVLYFIERNYQKSVEIFKKALQIEPKNYQIWNKLGATLAHLGEADQAMFCYHRALDLRPNYVRVWVNLAFAYSYKGEYLDAARLYLSALMINPQAKHIWGYLQTAFLQLQRPDLISKIQHYDPMLFKDEFNVTNPNDLPEPEILYREANNLYIFKMSEEEWLQTSQKKP</sequence>
<evidence type="ECO:0000313" key="7">
    <source>
        <dbReference type="Proteomes" id="UP000689195"/>
    </source>
</evidence>
<dbReference type="InterPro" id="IPR019734">
    <property type="entry name" value="TPR_rpt"/>
</dbReference>
<keyword evidence="3 4" id="KW-0802">TPR repeat</keyword>
<feature type="repeat" description="TPR" evidence="4">
    <location>
        <begin position="532"/>
        <end position="565"/>
    </location>
</feature>
<dbReference type="InterPro" id="IPR024111">
    <property type="entry name" value="PEX5/PEX5L"/>
</dbReference>
<comment type="caution">
    <text evidence="6">The sequence shown here is derived from an EMBL/GenBank/DDBJ whole genome shotgun (WGS) entry which is preliminary data.</text>
</comment>
<dbReference type="FunFam" id="1.25.40.10:FF:002661">
    <property type="entry name" value="Uncharacterized protein"/>
    <property type="match status" value="1"/>
</dbReference>
<dbReference type="PROSITE" id="PS50293">
    <property type="entry name" value="TPR_REGION"/>
    <property type="match status" value="1"/>
</dbReference>
<dbReference type="GO" id="GO:0016560">
    <property type="term" value="P:protein import into peroxisome matrix, docking"/>
    <property type="evidence" value="ECO:0007669"/>
    <property type="project" value="TreeGrafter"/>
</dbReference>
<protein>
    <recommendedName>
        <fullName evidence="8">Peroxin-5</fullName>
    </recommendedName>
</protein>
<keyword evidence="5" id="KW-0175">Coiled coil</keyword>
<organism evidence="6 7">
    <name type="scientific">Paramecium pentaurelia</name>
    <dbReference type="NCBI Taxonomy" id="43138"/>
    <lineage>
        <taxon>Eukaryota</taxon>
        <taxon>Sar</taxon>
        <taxon>Alveolata</taxon>
        <taxon>Ciliophora</taxon>
        <taxon>Intramacronucleata</taxon>
        <taxon>Oligohymenophorea</taxon>
        <taxon>Peniculida</taxon>
        <taxon>Parameciidae</taxon>
        <taxon>Paramecium</taxon>
    </lineage>
</organism>
<proteinExistence type="predicted"/>
<evidence type="ECO:0008006" key="8">
    <source>
        <dbReference type="Google" id="ProtNLM"/>
    </source>
</evidence>
<feature type="repeat" description="TPR" evidence="4">
    <location>
        <begin position="566"/>
        <end position="599"/>
    </location>
</feature>
<dbReference type="PANTHER" id="PTHR10130">
    <property type="entry name" value="PEROXISOMAL TARGETING SIGNAL 1 RECEPTOR PEX5"/>
    <property type="match status" value="1"/>
</dbReference>
<keyword evidence="2" id="KW-0677">Repeat</keyword>
<reference evidence="6" key="1">
    <citation type="submission" date="2021-01" db="EMBL/GenBank/DDBJ databases">
        <authorList>
            <consortium name="Genoscope - CEA"/>
            <person name="William W."/>
        </authorList>
    </citation>
    <scope>NUCLEOTIDE SEQUENCE</scope>
</reference>
<gene>
    <name evidence="6" type="ORF">PPENT_87.1.T0360059</name>
</gene>
<keyword evidence="7" id="KW-1185">Reference proteome</keyword>
<dbReference type="SMART" id="SM00028">
    <property type="entry name" value="TPR"/>
    <property type="match status" value="4"/>
</dbReference>
<evidence type="ECO:0000256" key="2">
    <source>
        <dbReference type="ARBA" id="ARBA00022737"/>
    </source>
</evidence>
<evidence type="ECO:0000256" key="1">
    <source>
        <dbReference type="ARBA" id="ARBA00022490"/>
    </source>
</evidence>
<name>A0A8S1UEX8_9CILI</name>
<dbReference type="PANTHER" id="PTHR10130:SF0">
    <property type="entry name" value="GH08708P"/>
    <property type="match status" value="1"/>
</dbReference>
<dbReference type="GO" id="GO:0005052">
    <property type="term" value="F:peroxisome matrix targeting signal-1 binding"/>
    <property type="evidence" value="ECO:0007669"/>
    <property type="project" value="TreeGrafter"/>
</dbReference>
<dbReference type="PROSITE" id="PS50005">
    <property type="entry name" value="TPR"/>
    <property type="match status" value="4"/>
</dbReference>
<accession>A0A8S1UEX8</accession>
<dbReference type="AlphaFoldDB" id="A0A8S1UEX8"/>